<dbReference type="EMBL" id="JAAMPC010000005">
    <property type="protein sequence ID" value="KAG2313689.1"/>
    <property type="molecule type" value="Genomic_DNA"/>
</dbReference>
<name>A0A8X8AUP3_BRACI</name>
<dbReference type="InterPro" id="IPR005135">
    <property type="entry name" value="Endo/exonuclease/phosphatase"/>
</dbReference>
<evidence type="ECO:0000259" key="3">
    <source>
        <dbReference type="Pfam" id="PF13966"/>
    </source>
</evidence>
<dbReference type="PANTHER" id="PTHR31286:SF178">
    <property type="entry name" value="DUF4283 DOMAIN-CONTAINING PROTEIN"/>
    <property type="match status" value="1"/>
</dbReference>
<dbReference type="Gene3D" id="3.60.10.10">
    <property type="entry name" value="Endonuclease/exonuclease/phosphatase"/>
    <property type="match status" value="1"/>
</dbReference>
<evidence type="ECO:0000259" key="4">
    <source>
        <dbReference type="Pfam" id="PF14111"/>
    </source>
</evidence>
<dbReference type="PANTHER" id="PTHR31286">
    <property type="entry name" value="GLYCINE-RICH CELL WALL STRUCTURAL PROTEIN 1.8-LIKE"/>
    <property type="match status" value="1"/>
</dbReference>
<dbReference type="Pfam" id="PF13966">
    <property type="entry name" value="zf-RVT"/>
    <property type="match status" value="1"/>
</dbReference>
<feature type="domain" description="Reverse transcriptase zinc-binding" evidence="3">
    <location>
        <begin position="938"/>
        <end position="1014"/>
    </location>
</feature>
<gene>
    <name evidence="6" type="ORF">Bca52824_025246</name>
</gene>
<sequence length="1057" mass="120238">MNRPRKRKESSLLHELKELELLGDGEFVDIPELENEDLIEENSMSLIVRCLNPTVHKVGGLVKALPPIWGMEESVKGRGVGENKVQFFFQNARDLQHVLTKGPWFVNGWIVSMDQWSPNPGPEFLCRIPFWIRVRGLPVHLLKKQAVEGLLGPLGRVEKVELHAKNSSSVEYIRALVWINTEEPLQFKRIARFKSGEVVPTELEYEKLIKVCFTCKRLTHDQLYCPMQDDLAVDIRESRERAKQAKRTEAVSSSSRQRRGELGGRRVARQGEKSARTTKSGQTPRRTAYPALQREVQRKGKNVLGEDSQVWVPRSSQTQSLKGFGGSRSTEESSARPGNRSNPQGKAGTGASSGASQESPSVFHRLSGHKDVPPGDQIIEGRPPSSVFERLGGHELSSSLERSRGEAEPSGNKRRRLSRSDERIQKKARVGGGYDQEVSPPSVFERLGSSGNGSGSRSSGEKHHSASMAANAPNRSAQRIVLGSGKTVEEGLMRWYLEDVMMNLGFHDLRTVEPVGKSGGLAVFWKNSCRVEVLQSNRRLMDLKVTWKDKTFFLTGVYGEPVKGNRNSVWERLTRIGVDRREPWFLTGDFNEIVDQSEKQGGALKRNEESSEFRQMIKNCGLWEIQHKGFKLSWHGIRNNELVQCRLDRSIANQAWLNLFPQASARYLSKGCSDHSPVMSFLDGVEWRRRATFRYDQRWIKREGFIDTVKYSWSGGANGQFGLMQKISNCRQAISIWKKSAKPNSAIRIQELHHRIDIATHQTLYVPGEISLLRKELSEEYYNEEIFWKQKSRLDCAGLGSRPSYAWRSIYAAQKLIQQGARVLIGNGENTKVFQDSWIDQQPARRAQVVRWNPENLRQRPPHNLKVRDLLVNQGREWNLEVLSRIFPAEEVERILKIRTCGRNSRDVYIWDYNKTGAYTVKSGYWVLTNILNRTQAVEVSQPSFDTIYQLAWSTDTSPKIHHFLWRCISNSIPVAGNLVRKHIAKDARCFRCGQDEESVNHVLFQCPFARLVWAISPIPAPPEGIMMQRCASRNSSLVVVASVEKQKRVVFQRKGI</sequence>
<evidence type="ECO:0000256" key="1">
    <source>
        <dbReference type="SAM" id="MobiDB-lite"/>
    </source>
</evidence>
<reference evidence="6 7" key="1">
    <citation type="submission" date="2020-02" db="EMBL/GenBank/DDBJ databases">
        <authorList>
            <person name="Ma Q."/>
            <person name="Huang Y."/>
            <person name="Song X."/>
            <person name="Pei D."/>
        </authorList>
    </citation>
    <scope>NUCLEOTIDE SEQUENCE [LARGE SCALE GENOMIC DNA]</scope>
    <source>
        <strain evidence="6">Sxm20200214</strain>
        <tissue evidence="6">Leaf</tissue>
    </source>
</reference>
<dbReference type="Proteomes" id="UP000886595">
    <property type="component" value="Unassembled WGS sequence"/>
</dbReference>
<evidence type="ECO:0000259" key="2">
    <source>
        <dbReference type="Pfam" id="PF03372"/>
    </source>
</evidence>
<evidence type="ECO:0000313" key="7">
    <source>
        <dbReference type="Proteomes" id="UP000886595"/>
    </source>
</evidence>
<accession>A0A8X8AUP3</accession>
<keyword evidence="7" id="KW-1185">Reference proteome</keyword>
<proteinExistence type="predicted"/>
<dbReference type="GO" id="GO:0003824">
    <property type="term" value="F:catalytic activity"/>
    <property type="evidence" value="ECO:0007669"/>
    <property type="project" value="InterPro"/>
</dbReference>
<feature type="compositionally biased region" description="Basic and acidic residues" evidence="1">
    <location>
        <begin position="258"/>
        <end position="275"/>
    </location>
</feature>
<dbReference type="Pfam" id="PF03372">
    <property type="entry name" value="Exo_endo_phos"/>
    <property type="match status" value="1"/>
</dbReference>
<feature type="domain" description="Zinc knuckle CX2CX4HX4C" evidence="5">
    <location>
        <begin position="182"/>
        <end position="226"/>
    </location>
</feature>
<dbReference type="InterPro" id="IPR025836">
    <property type="entry name" value="Zn_knuckle_CX2CX4HX4C"/>
</dbReference>
<feature type="domain" description="DUF4283" evidence="4">
    <location>
        <begin position="40"/>
        <end position="122"/>
    </location>
</feature>
<evidence type="ECO:0008006" key="8">
    <source>
        <dbReference type="Google" id="ProtNLM"/>
    </source>
</evidence>
<dbReference type="Pfam" id="PF14392">
    <property type="entry name" value="zf-CCHC_4"/>
    <property type="match status" value="1"/>
</dbReference>
<evidence type="ECO:0000259" key="5">
    <source>
        <dbReference type="Pfam" id="PF14392"/>
    </source>
</evidence>
<dbReference type="InterPro" id="IPR040256">
    <property type="entry name" value="At4g02000-like"/>
</dbReference>
<dbReference type="InterPro" id="IPR036691">
    <property type="entry name" value="Endo/exonu/phosph_ase_sf"/>
</dbReference>
<dbReference type="Pfam" id="PF14111">
    <property type="entry name" value="DUF4283"/>
    <property type="match status" value="1"/>
</dbReference>
<organism evidence="6 7">
    <name type="scientific">Brassica carinata</name>
    <name type="common">Ethiopian mustard</name>
    <name type="synonym">Abyssinian cabbage</name>
    <dbReference type="NCBI Taxonomy" id="52824"/>
    <lineage>
        <taxon>Eukaryota</taxon>
        <taxon>Viridiplantae</taxon>
        <taxon>Streptophyta</taxon>
        <taxon>Embryophyta</taxon>
        <taxon>Tracheophyta</taxon>
        <taxon>Spermatophyta</taxon>
        <taxon>Magnoliopsida</taxon>
        <taxon>eudicotyledons</taxon>
        <taxon>Gunneridae</taxon>
        <taxon>Pentapetalae</taxon>
        <taxon>rosids</taxon>
        <taxon>malvids</taxon>
        <taxon>Brassicales</taxon>
        <taxon>Brassicaceae</taxon>
        <taxon>Brassiceae</taxon>
        <taxon>Brassica</taxon>
    </lineage>
</organism>
<dbReference type="AlphaFoldDB" id="A0A8X8AUP3"/>
<dbReference type="InterPro" id="IPR025558">
    <property type="entry name" value="DUF4283"/>
</dbReference>
<feature type="domain" description="Endonuclease/exonuclease/phosphatase" evidence="2">
    <location>
        <begin position="512"/>
        <end position="675"/>
    </location>
</feature>
<dbReference type="SUPFAM" id="SSF56219">
    <property type="entry name" value="DNase I-like"/>
    <property type="match status" value="1"/>
</dbReference>
<comment type="caution">
    <text evidence="6">The sequence shown here is derived from an EMBL/GenBank/DDBJ whole genome shotgun (WGS) entry which is preliminary data.</text>
</comment>
<dbReference type="OrthoDB" id="1110051at2759"/>
<dbReference type="InterPro" id="IPR026960">
    <property type="entry name" value="RVT-Znf"/>
</dbReference>
<protein>
    <recommendedName>
        <fullName evidence="8">Reverse transcriptase zinc-binding domain-containing protein</fullName>
    </recommendedName>
</protein>
<evidence type="ECO:0000313" key="6">
    <source>
        <dbReference type="EMBL" id="KAG2313689.1"/>
    </source>
</evidence>
<feature type="region of interest" description="Disordered" evidence="1">
    <location>
        <begin position="242"/>
        <end position="473"/>
    </location>
</feature>